<evidence type="ECO:0000256" key="4">
    <source>
        <dbReference type="ARBA" id="ARBA00023163"/>
    </source>
</evidence>
<keyword evidence="3" id="KW-0731">Sigma factor</keyword>
<dbReference type="Pfam" id="PF08281">
    <property type="entry name" value="Sigma70_r4_2"/>
    <property type="match status" value="1"/>
</dbReference>
<gene>
    <name evidence="7" type="ORF">Gferi_10590</name>
</gene>
<accession>A0A1D8GGF0</accession>
<dbReference type="AlphaFoldDB" id="A0A1D8GGF0"/>
<protein>
    <recommendedName>
        <fullName evidence="9">RNA polymerase subunit sigma-24</fullName>
    </recommendedName>
</protein>
<reference evidence="7 8" key="1">
    <citation type="submission" date="2016-09" db="EMBL/GenBank/DDBJ databases">
        <title>Genomic analysis reveals versatility of anaerobic energy metabolism of Geosporobacter ferrireducens IRF9 of phylum Firmicutes.</title>
        <authorList>
            <person name="Kim S.-J."/>
        </authorList>
    </citation>
    <scope>NUCLEOTIDE SEQUENCE [LARGE SCALE GENOMIC DNA]</scope>
    <source>
        <strain evidence="7 8">IRF9</strain>
    </source>
</reference>
<dbReference type="GO" id="GO:0003677">
    <property type="term" value="F:DNA binding"/>
    <property type="evidence" value="ECO:0007669"/>
    <property type="project" value="InterPro"/>
</dbReference>
<evidence type="ECO:0000259" key="5">
    <source>
        <dbReference type="Pfam" id="PF04542"/>
    </source>
</evidence>
<dbReference type="InterPro" id="IPR013324">
    <property type="entry name" value="RNA_pol_sigma_r3/r4-like"/>
</dbReference>
<evidence type="ECO:0008006" key="9">
    <source>
        <dbReference type="Google" id="ProtNLM"/>
    </source>
</evidence>
<feature type="domain" description="RNA polymerase sigma factor 70 region 4 type 2" evidence="6">
    <location>
        <begin position="118"/>
        <end position="168"/>
    </location>
</feature>
<evidence type="ECO:0000259" key="6">
    <source>
        <dbReference type="Pfam" id="PF08281"/>
    </source>
</evidence>
<evidence type="ECO:0000313" key="7">
    <source>
        <dbReference type="EMBL" id="AOT69994.1"/>
    </source>
</evidence>
<dbReference type="InterPro" id="IPR007627">
    <property type="entry name" value="RNA_pol_sigma70_r2"/>
</dbReference>
<evidence type="ECO:0000256" key="3">
    <source>
        <dbReference type="ARBA" id="ARBA00023082"/>
    </source>
</evidence>
<dbReference type="KEGG" id="gfe:Gferi_10590"/>
<evidence type="ECO:0000256" key="2">
    <source>
        <dbReference type="ARBA" id="ARBA00023015"/>
    </source>
</evidence>
<dbReference type="InterPro" id="IPR014284">
    <property type="entry name" value="RNA_pol_sigma-70_dom"/>
</dbReference>
<dbReference type="Gene3D" id="1.10.10.10">
    <property type="entry name" value="Winged helix-like DNA-binding domain superfamily/Winged helix DNA-binding domain"/>
    <property type="match status" value="1"/>
</dbReference>
<feature type="domain" description="RNA polymerase sigma-70 region 2" evidence="5">
    <location>
        <begin position="23"/>
        <end position="89"/>
    </location>
</feature>
<dbReference type="InterPro" id="IPR013325">
    <property type="entry name" value="RNA_pol_sigma_r2"/>
</dbReference>
<dbReference type="SUPFAM" id="SSF88659">
    <property type="entry name" value="Sigma3 and sigma4 domains of RNA polymerase sigma factors"/>
    <property type="match status" value="1"/>
</dbReference>
<dbReference type="CDD" id="cd06171">
    <property type="entry name" value="Sigma70_r4"/>
    <property type="match status" value="1"/>
</dbReference>
<dbReference type="PANTHER" id="PTHR43133">
    <property type="entry name" value="RNA POLYMERASE ECF-TYPE SIGMA FACTO"/>
    <property type="match status" value="1"/>
</dbReference>
<dbReference type="NCBIfam" id="TIGR02937">
    <property type="entry name" value="sigma70-ECF"/>
    <property type="match status" value="1"/>
</dbReference>
<proteinExistence type="inferred from homology"/>
<dbReference type="PANTHER" id="PTHR43133:SF51">
    <property type="entry name" value="RNA POLYMERASE SIGMA FACTOR"/>
    <property type="match status" value="1"/>
</dbReference>
<comment type="similarity">
    <text evidence="1">Belongs to the sigma-70 factor family. ECF subfamily.</text>
</comment>
<dbReference type="InterPro" id="IPR013249">
    <property type="entry name" value="RNA_pol_sigma70_r4_t2"/>
</dbReference>
<dbReference type="STRING" id="1424294.Gferi_10590"/>
<sequence>MALTDQELIEKILKGEGELFEELIRRYKNGVYSLCLRMLGNTEDAKDMAQETFIKCYHALGKYSREYKFSTWLFKIATNLCIDEHRKRKAKLMPLDEQLYMPYDTVSAETMYFHQTNRQEIERAIGELSQEYRILILLYHKEGLSYQQICDMLQLPMSKVKNRLHRARHMLKDRLKEIKEEESIWTAKELQI</sequence>
<name>A0A1D8GGF0_9FIRM</name>
<dbReference type="SUPFAM" id="SSF88946">
    <property type="entry name" value="Sigma2 domain of RNA polymerase sigma factors"/>
    <property type="match status" value="1"/>
</dbReference>
<keyword evidence="2" id="KW-0805">Transcription regulation</keyword>
<dbReference type="Gene3D" id="1.10.1740.10">
    <property type="match status" value="1"/>
</dbReference>
<keyword evidence="8" id="KW-1185">Reference proteome</keyword>
<keyword evidence="4" id="KW-0804">Transcription</keyword>
<dbReference type="GO" id="GO:0016987">
    <property type="term" value="F:sigma factor activity"/>
    <property type="evidence" value="ECO:0007669"/>
    <property type="project" value="UniProtKB-KW"/>
</dbReference>
<evidence type="ECO:0000313" key="8">
    <source>
        <dbReference type="Proteomes" id="UP000095743"/>
    </source>
</evidence>
<evidence type="ECO:0000256" key="1">
    <source>
        <dbReference type="ARBA" id="ARBA00010641"/>
    </source>
</evidence>
<dbReference type="RefSeq" id="WP_069976249.1">
    <property type="nucleotide sequence ID" value="NZ_CP017269.1"/>
</dbReference>
<dbReference type="GO" id="GO:0006352">
    <property type="term" value="P:DNA-templated transcription initiation"/>
    <property type="evidence" value="ECO:0007669"/>
    <property type="project" value="InterPro"/>
</dbReference>
<dbReference type="Pfam" id="PF04542">
    <property type="entry name" value="Sigma70_r2"/>
    <property type="match status" value="1"/>
</dbReference>
<organism evidence="7 8">
    <name type="scientific">Geosporobacter ferrireducens</name>
    <dbReference type="NCBI Taxonomy" id="1424294"/>
    <lineage>
        <taxon>Bacteria</taxon>
        <taxon>Bacillati</taxon>
        <taxon>Bacillota</taxon>
        <taxon>Clostridia</taxon>
        <taxon>Peptostreptococcales</taxon>
        <taxon>Thermotaleaceae</taxon>
        <taxon>Geosporobacter</taxon>
    </lineage>
</organism>
<dbReference type="EMBL" id="CP017269">
    <property type="protein sequence ID" value="AOT69994.1"/>
    <property type="molecule type" value="Genomic_DNA"/>
</dbReference>
<dbReference type="InterPro" id="IPR039425">
    <property type="entry name" value="RNA_pol_sigma-70-like"/>
</dbReference>
<dbReference type="Proteomes" id="UP000095743">
    <property type="component" value="Chromosome"/>
</dbReference>
<dbReference type="InterPro" id="IPR036388">
    <property type="entry name" value="WH-like_DNA-bd_sf"/>
</dbReference>